<protein>
    <submittedName>
        <fullName evidence="6">Flagellar basal-body rod protein FlgF</fullName>
    </submittedName>
</protein>
<proteinExistence type="inferred from homology"/>
<evidence type="ECO:0000313" key="6">
    <source>
        <dbReference type="EMBL" id="CAA9538595.1"/>
    </source>
</evidence>
<keyword evidence="6" id="KW-0282">Flagellum</keyword>
<dbReference type="EMBL" id="CADCVS010000588">
    <property type="protein sequence ID" value="CAA9538595.1"/>
    <property type="molecule type" value="Genomic_DNA"/>
</dbReference>
<dbReference type="InterPro" id="IPR010930">
    <property type="entry name" value="Flg_bb/hook_C_dom"/>
</dbReference>
<comment type="subcellular location">
    <subcellularLocation>
        <location evidence="2">Bacterial flagellum basal body</location>
    </subcellularLocation>
</comment>
<sequence>MDRGLYIAASGMLAEQVRQEQIANDLANASTSGYKADRTAQQNFGELLLTNSVTGQAVGAQGTAVQVDRIVTDWTPQPARETGEPLDFAITGNGFFAVQTPDGVRYTRNGQFSVSPQGTLTTASGNEVLGRDGAPVRVGAEGRVDPRRLQVVTLDNPRKAGDSLVAGNPGGGGPVGQVRAGALEGSGADPARSMVDMIASLRAFEAGQKVITTIDESLQKAANQVGTLT</sequence>
<feature type="domain" description="Flagellar basal-body/hook protein C-terminal" evidence="4">
    <location>
        <begin position="180"/>
        <end position="223"/>
    </location>
</feature>
<dbReference type="InterPro" id="IPR020013">
    <property type="entry name" value="Flagellar_FlgE/F/G"/>
</dbReference>
<dbReference type="InterPro" id="IPR037925">
    <property type="entry name" value="FlgE/F/G-like"/>
</dbReference>
<evidence type="ECO:0000256" key="2">
    <source>
        <dbReference type="RuleBase" id="RU362116"/>
    </source>
</evidence>
<dbReference type="AlphaFoldDB" id="A0A6J4U2E9"/>
<feature type="domain" description="Flagellar hook protein FlgE/F/G-like D1" evidence="5">
    <location>
        <begin position="89"/>
        <end position="130"/>
    </location>
</feature>
<dbReference type="Pfam" id="PF22692">
    <property type="entry name" value="LlgE_F_G_D1"/>
    <property type="match status" value="1"/>
</dbReference>
<dbReference type="SUPFAM" id="SSF117143">
    <property type="entry name" value="Flagellar hook protein flgE"/>
    <property type="match status" value="1"/>
</dbReference>
<evidence type="ECO:0000259" key="4">
    <source>
        <dbReference type="Pfam" id="PF06429"/>
    </source>
</evidence>
<dbReference type="GO" id="GO:0071978">
    <property type="term" value="P:bacterial-type flagellum-dependent swarming motility"/>
    <property type="evidence" value="ECO:0007669"/>
    <property type="project" value="TreeGrafter"/>
</dbReference>
<gene>
    <name evidence="6" type="ORF">AVDCRST_MAG30-4498</name>
</gene>
<dbReference type="InterPro" id="IPR053967">
    <property type="entry name" value="LlgE_F_G-like_D1"/>
</dbReference>
<dbReference type="PANTHER" id="PTHR30435">
    <property type="entry name" value="FLAGELLAR PROTEIN"/>
    <property type="match status" value="1"/>
</dbReference>
<feature type="domain" description="Flagellar basal body rod protein N-terminal" evidence="3">
    <location>
        <begin position="5"/>
        <end position="35"/>
    </location>
</feature>
<dbReference type="NCBIfam" id="TIGR03506">
    <property type="entry name" value="FlgEFG_subfam"/>
    <property type="match status" value="1"/>
</dbReference>
<dbReference type="GO" id="GO:0009425">
    <property type="term" value="C:bacterial-type flagellum basal body"/>
    <property type="evidence" value="ECO:0007669"/>
    <property type="project" value="UniProtKB-SubCell"/>
</dbReference>
<dbReference type="Pfam" id="PF06429">
    <property type="entry name" value="Flg_bbr_C"/>
    <property type="match status" value="1"/>
</dbReference>
<evidence type="ECO:0000259" key="5">
    <source>
        <dbReference type="Pfam" id="PF22692"/>
    </source>
</evidence>
<dbReference type="Pfam" id="PF00460">
    <property type="entry name" value="Flg_bb_rod"/>
    <property type="match status" value="1"/>
</dbReference>
<reference evidence="6" key="1">
    <citation type="submission" date="2020-02" db="EMBL/GenBank/DDBJ databases">
        <authorList>
            <person name="Meier V. D."/>
        </authorList>
    </citation>
    <scope>NUCLEOTIDE SEQUENCE</scope>
    <source>
        <strain evidence="6">AVDCRST_MAG30</strain>
    </source>
</reference>
<evidence type="ECO:0000256" key="1">
    <source>
        <dbReference type="ARBA" id="ARBA00009677"/>
    </source>
</evidence>
<dbReference type="PANTHER" id="PTHR30435:SF19">
    <property type="entry name" value="FLAGELLAR BASAL-BODY ROD PROTEIN FLGG"/>
    <property type="match status" value="1"/>
</dbReference>
<evidence type="ECO:0000259" key="3">
    <source>
        <dbReference type="Pfam" id="PF00460"/>
    </source>
</evidence>
<keyword evidence="2" id="KW-0975">Bacterial flagellum</keyword>
<dbReference type="InterPro" id="IPR001444">
    <property type="entry name" value="Flag_bb_rod_N"/>
</dbReference>
<keyword evidence="6" id="KW-0966">Cell projection</keyword>
<name>A0A6J4U2E9_9ACTN</name>
<accession>A0A6J4U2E9</accession>
<keyword evidence="6" id="KW-0969">Cilium</keyword>
<organism evidence="6">
    <name type="scientific">uncultured Solirubrobacteraceae bacterium</name>
    <dbReference type="NCBI Taxonomy" id="1162706"/>
    <lineage>
        <taxon>Bacteria</taxon>
        <taxon>Bacillati</taxon>
        <taxon>Actinomycetota</taxon>
        <taxon>Thermoleophilia</taxon>
        <taxon>Solirubrobacterales</taxon>
        <taxon>Solirubrobacteraceae</taxon>
        <taxon>environmental samples</taxon>
    </lineage>
</organism>
<comment type="similarity">
    <text evidence="1 2">Belongs to the flagella basal body rod proteins family.</text>
</comment>